<proteinExistence type="predicted"/>
<evidence type="ECO:0000313" key="2">
    <source>
        <dbReference type="Proteomes" id="UP000250069"/>
    </source>
</evidence>
<sequence length="111" mass="13181">MEKDEVLRYVEENKTLALKKASYILDKETNWESFNGIIGGKNDTYSVNIGDHETAESYVNAWFSSHQKIYKKEINASYRKSSHKIHDMLQDDFLKEYITRFLARSYFKNKK</sequence>
<dbReference type="Proteomes" id="UP000250069">
    <property type="component" value="Chromosome"/>
</dbReference>
<gene>
    <name evidence="1" type="ORF">BVDSYZ_16075</name>
</gene>
<dbReference type="AlphaFoldDB" id="A0ABC8DCT7"/>
<dbReference type="EMBL" id="CP030150">
    <property type="protein sequence ID" value="AWX73445.1"/>
    <property type="molecule type" value="Genomic_DNA"/>
</dbReference>
<accession>A0ABC8DCT7</accession>
<reference evidence="1 2" key="1">
    <citation type="submission" date="2018-06" db="EMBL/GenBank/DDBJ databases">
        <title>Complete Genome Sequence of Bacillus velezensis DSYZ, a Plant Growth-Promoting Rhizobacterium with Antifungal Activity.</title>
        <authorList>
            <person name="Du B."/>
            <person name="Ding Y."/>
            <person name="Liu K."/>
            <person name="Yao L."/>
            <person name="Wang C."/>
            <person name="Li H."/>
            <person name="Liu H."/>
        </authorList>
    </citation>
    <scope>NUCLEOTIDE SEQUENCE [LARGE SCALE GENOMIC DNA]</scope>
    <source>
        <strain evidence="1 2">DSYZ</strain>
    </source>
</reference>
<organism evidence="1 2">
    <name type="scientific">Bacillus velezensis</name>
    <dbReference type="NCBI Taxonomy" id="492670"/>
    <lineage>
        <taxon>Bacteria</taxon>
        <taxon>Bacillati</taxon>
        <taxon>Bacillota</taxon>
        <taxon>Bacilli</taxon>
        <taxon>Bacillales</taxon>
        <taxon>Bacillaceae</taxon>
        <taxon>Bacillus</taxon>
        <taxon>Bacillus amyloliquefaciens group</taxon>
    </lineage>
</organism>
<dbReference type="RefSeq" id="WP_105322088.1">
    <property type="nucleotide sequence ID" value="NZ_CP026610.1"/>
</dbReference>
<protein>
    <submittedName>
        <fullName evidence="1">Topoisomerase</fullName>
    </submittedName>
</protein>
<name>A0ABC8DCT7_BACVE</name>
<evidence type="ECO:0000313" key="1">
    <source>
        <dbReference type="EMBL" id="AWX73445.1"/>
    </source>
</evidence>